<keyword evidence="9" id="KW-0472">Membrane</keyword>
<comment type="similarity">
    <text evidence="2">Belongs to the peptidase M13 family.</text>
</comment>
<evidence type="ECO:0008006" key="14">
    <source>
        <dbReference type="Google" id="ProtNLM"/>
    </source>
</evidence>
<dbReference type="Pfam" id="PF05649">
    <property type="entry name" value="Peptidase_M13_N"/>
    <property type="match status" value="1"/>
</dbReference>
<keyword evidence="5" id="KW-0378">Hydrolase</keyword>
<dbReference type="CDD" id="cd08662">
    <property type="entry name" value="M13"/>
    <property type="match status" value="1"/>
</dbReference>
<protein>
    <recommendedName>
        <fullName evidence="14">Endothelin-converting enzyme 1</fullName>
    </recommendedName>
</protein>
<dbReference type="PANTHER" id="PTHR11733">
    <property type="entry name" value="ZINC METALLOPROTEASE FAMILY M13 NEPRILYSIN-RELATED"/>
    <property type="match status" value="1"/>
</dbReference>
<keyword evidence="7" id="KW-0482">Metalloprotease</keyword>
<dbReference type="PANTHER" id="PTHR11733:SF167">
    <property type="entry name" value="FI17812P1-RELATED"/>
    <property type="match status" value="1"/>
</dbReference>
<evidence type="ECO:0000259" key="11">
    <source>
        <dbReference type="Pfam" id="PF05649"/>
    </source>
</evidence>
<evidence type="ECO:0000256" key="5">
    <source>
        <dbReference type="ARBA" id="ARBA00022801"/>
    </source>
</evidence>
<dbReference type="PRINTS" id="PR00786">
    <property type="entry name" value="NEPRILYSIN"/>
</dbReference>
<dbReference type="PROSITE" id="PS51885">
    <property type="entry name" value="NEPRILYSIN"/>
    <property type="match status" value="1"/>
</dbReference>
<evidence type="ECO:0000256" key="9">
    <source>
        <dbReference type="SAM" id="Phobius"/>
    </source>
</evidence>
<dbReference type="GO" id="GO:0046872">
    <property type="term" value="F:metal ion binding"/>
    <property type="evidence" value="ECO:0007669"/>
    <property type="project" value="UniProtKB-KW"/>
</dbReference>
<evidence type="ECO:0000256" key="8">
    <source>
        <dbReference type="SAM" id="MobiDB-lite"/>
    </source>
</evidence>
<evidence type="ECO:0000259" key="10">
    <source>
        <dbReference type="Pfam" id="PF01431"/>
    </source>
</evidence>
<evidence type="ECO:0000313" key="13">
    <source>
        <dbReference type="Proteomes" id="UP000193467"/>
    </source>
</evidence>
<evidence type="ECO:0000313" key="12">
    <source>
        <dbReference type="EMBL" id="ORY60370.1"/>
    </source>
</evidence>
<evidence type="ECO:0000256" key="6">
    <source>
        <dbReference type="ARBA" id="ARBA00022833"/>
    </source>
</evidence>
<keyword evidence="9" id="KW-0812">Transmembrane</keyword>
<feature type="domain" description="Peptidase M13 N-terminal" evidence="11">
    <location>
        <begin position="139"/>
        <end position="564"/>
    </location>
</feature>
<feature type="transmembrane region" description="Helical" evidence="9">
    <location>
        <begin position="47"/>
        <end position="67"/>
    </location>
</feature>
<keyword evidence="9" id="KW-1133">Transmembrane helix</keyword>
<dbReference type="InterPro" id="IPR008753">
    <property type="entry name" value="Peptidase_M13_N"/>
</dbReference>
<evidence type="ECO:0000256" key="1">
    <source>
        <dbReference type="ARBA" id="ARBA00001947"/>
    </source>
</evidence>
<keyword evidence="4" id="KW-0479">Metal-binding</keyword>
<dbReference type="STRING" id="106004.A0A1Y2DM87"/>
<dbReference type="Pfam" id="PF01431">
    <property type="entry name" value="Peptidase_M13"/>
    <property type="match status" value="1"/>
</dbReference>
<keyword evidence="13" id="KW-1185">Reference proteome</keyword>
<organism evidence="12 13">
    <name type="scientific">Leucosporidium creatinivorum</name>
    <dbReference type="NCBI Taxonomy" id="106004"/>
    <lineage>
        <taxon>Eukaryota</taxon>
        <taxon>Fungi</taxon>
        <taxon>Dikarya</taxon>
        <taxon>Basidiomycota</taxon>
        <taxon>Pucciniomycotina</taxon>
        <taxon>Microbotryomycetes</taxon>
        <taxon>Leucosporidiales</taxon>
        <taxon>Leucosporidium</taxon>
    </lineage>
</organism>
<dbReference type="InterPro" id="IPR018497">
    <property type="entry name" value="Peptidase_M13_C"/>
</dbReference>
<feature type="region of interest" description="Disordered" evidence="8">
    <location>
        <begin position="1"/>
        <end position="31"/>
    </location>
</feature>
<dbReference type="Gene3D" id="1.10.1380.10">
    <property type="entry name" value="Neutral endopeptidase , domain2"/>
    <property type="match status" value="1"/>
</dbReference>
<evidence type="ECO:0000256" key="7">
    <source>
        <dbReference type="ARBA" id="ARBA00023049"/>
    </source>
</evidence>
<keyword evidence="3" id="KW-0645">Protease</keyword>
<feature type="compositionally biased region" description="Low complexity" evidence="8">
    <location>
        <begin position="21"/>
        <end position="31"/>
    </location>
</feature>
<dbReference type="AlphaFoldDB" id="A0A1Y2DM87"/>
<feature type="region of interest" description="Disordered" evidence="8">
    <location>
        <begin position="77"/>
        <end position="107"/>
    </location>
</feature>
<dbReference type="InterPro" id="IPR024079">
    <property type="entry name" value="MetalloPept_cat_dom_sf"/>
</dbReference>
<evidence type="ECO:0000256" key="4">
    <source>
        <dbReference type="ARBA" id="ARBA00022723"/>
    </source>
</evidence>
<dbReference type="Proteomes" id="UP000193467">
    <property type="component" value="Unassembled WGS sequence"/>
</dbReference>
<dbReference type="GO" id="GO:0005886">
    <property type="term" value="C:plasma membrane"/>
    <property type="evidence" value="ECO:0007669"/>
    <property type="project" value="TreeGrafter"/>
</dbReference>
<dbReference type="SUPFAM" id="SSF55486">
    <property type="entry name" value="Metalloproteases ('zincins'), catalytic domain"/>
    <property type="match status" value="1"/>
</dbReference>
<feature type="compositionally biased region" description="Polar residues" evidence="8">
    <location>
        <begin position="88"/>
        <end position="103"/>
    </location>
</feature>
<dbReference type="GO" id="GO:0016485">
    <property type="term" value="P:protein processing"/>
    <property type="evidence" value="ECO:0007669"/>
    <property type="project" value="TreeGrafter"/>
</dbReference>
<evidence type="ECO:0000256" key="2">
    <source>
        <dbReference type="ARBA" id="ARBA00007357"/>
    </source>
</evidence>
<dbReference type="InterPro" id="IPR000718">
    <property type="entry name" value="Peptidase_M13"/>
</dbReference>
<feature type="domain" description="Peptidase M13 C-terminal" evidence="10">
    <location>
        <begin position="626"/>
        <end position="839"/>
    </location>
</feature>
<comment type="caution">
    <text evidence="12">The sequence shown here is derived from an EMBL/GenBank/DDBJ whole genome shotgun (WGS) entry which is preliminary data.</text>
</comment>
<dbReference type="InterPro" id="IPR042089">
    <property type="entry name" value="Peptidase_M13_dom_2"/>
</dbReference>
<proteinExistence type="inferred from homology"/>
<gene>
    <name evidence="12" type="ORF">BCR35DRAFT_355234</name>
</gene>
<dbReference type="InParanoid" id="A0A1Y2DM87"/>
<accession>A0A1Y2DM87</accession>
<comment type="cofactor">
    <cofactor evidence="1">
        <name>Zn(2+)</name>
        <dbReference type="ChEBI" id="CHEBI:29105"/>
    </cofactor>
</comment>
<name>A0A1Y2DM87_9BASI</name>
<dbReference type="GO" id="GO:0004222">
    <property type="term" value="F:metalloendopeptidase activity"/>
    <property type="evidence" value="ECO:0007669"/>
    <property type="project" value="InterPro"/>
</dbReference>
<dbReference type="Gene3D" id="3.40.390.10">
    <property type="entry name" value="Collagenase (Catalytic Domain)"/>
    <property type="match status" value="1"/>
</dbReference>
<evidence type="ECO:0000256" key="3">
    <source>
        <dbReference type="ARBA" id="ARBA00022670"/>
    </source>
</evidence>
<reference evidence="12 13" key="1">
    <citation type="submission" date="2016-07" db="EMBL/GenBank/DDBJ databases">
        <title>Pervasive Adenine N6-methylation of Active Genes in Fungi.</title>
        <authorList>
            <consortium name="DOE Joint Genome Institute"/>
            <person name="Mondo S.J."/>
            <person name="Dannebaum R.O."/>
            <person name="Kuo R.C."/>
            <person name="Labutti K."/>
            <person name="Haridas S."/>
            <person name="Kuo A."/>
            <person name="Salamov A."/>
            <person name="Ahrendt S.R."/>
            <person name="Lipzen A."/>
            <person name="Sullivan W."/>
            <person name="Andreopoulos W.B."/>
            <person name="Clum A."/>
            <person name="Lindquist E."/>
            <person name="Daum C."/>
            <person name="Ramamoorthy G.K."/>
            <person name="Gryganskyi A."/>
            <person name="Culley D."/>
            <person name="Magnuson J.K."/>
            <person name="James T.Y."/>
            <person name="O'Malley M.A."/>
            <person name="Stajich J.E."/>
            <person name="Spatafora J.W."/>
            <person name="Visel A."/>
            <person name="Grigoriev I.V."/>
        </authorList>
    </citation>
    <scope>NUCLEOTIDE SEQUENCE [LARGE SCALE GENOMIC DNA]</scope>
    <source>
        <strain evidence="12 13">62-1032</strain>
    </source>
</reference>
<sequence length="840" mass="93404">MATAADEETAPLLATESSGNAPSSPSLSSRLSTALTSPRSLNGLEKLLAALAVFLLLLTATFAGLFAGEAVKLGEEKHHGRKHGGATVTATSTVSGPTATVTASPLPHLPGKNGETCLTPTCVTVAATVLNALDTTVDPCDNFYQFANGGWLDSHPIPDGAGMFGSAQDIGVRNKRIILEVLDRPVDHSLPEADQTNLANLRSFWSSCLDEDRIDRQGLDPLLDVVQEVVGAWRGEAKKYEQEEFVEQQGQLAWNTEMLKSKKKSKKLDPKTKKERLTNALMYLHSRAIPALFEIFVDGDVKRSPHDLVAWITQSGLGLPSKDYYDDKEALDVYEEIIRASLKSIYAAREETTVDAKELAKAVLDFELKLAKISIDPETIEDPQYSYNPHNASALQSLFPSISFPNYFASYTPRPSYPDPVIVTAPDYLKNLTKLLEDVEPETLEGYFVFRTAQAYGPLLGSKQTVRKEISWLNNFLGGVPEGTKEPRSDVCLASLQENFGFLIGRYYVQKAFAGDSKEYAEDIIVATIQAFKDRLPELDWLDAETRKLAEEKADAITHKIGYPTVPNTEDPLSLQRYYALNLPVSQDDYFGNVLRSRLADQRRMWVQVGRQMDKGMWDMIPSEVNAYYSPPANEIAFPAGILQSPYFSKDWPEFLAFGAFGSVAGHELSHAFDQAGRQYDKNGKLVDWWTKNTTRNFETLQKCIIDQYANYTILDASGKEYYVQSKMTNGEDMADAGGLAQSFRAWSDRFDSDKEGKKYDNYLLPGLGYSREQLFFIAYAQGWARNIKPAEAVKRIRTDPHSPTNYRVIGPLSNNPDFAKAFNCPAGSPMNNVEKCKVW</sequence>
<keyword evidence="6" id="KW-0862">Zinc</keyword>
<dbReference type="OrthoDB" id="6475849at2759"/>
<dbReference type="EMBL" id="MCGR01000074">
    <property type="protein sequence ID" value="ORY60370.1"/>
    <property type="molecule type" value="Genomic_DNA"/>
</dbReference>